<proteinExistence type="inferred from homology"/>
<feature type="signal peptide" evidence="6">
    <location>
        <begin position="1"/>
        <end position="25"/>
    </location>
</feature>
<dbReference type="SUPFAM" id="SSF51011">
    <property type="entry name" value="Glycosyl hydrolase domain"/>
    <property type="match status" value="1"/>
</dbReference>
<organism evidence="8 9">
    <name type="scientific">Tunturiibacter lichenicola</name>
    <dbReference type="NCBI Taxonomy" id="2051959"/>
    <lineage>
        <taxon>Bacteria</taxon>
        <taxon>Pseudomonadati</taxon>
        <taxon>Acidobacteriota</taxon>
        <taxon>Terriglobia</taxon>
        <taxon>Terriglobales</taxon>
        <taxon>Acidobacteriaceae</taxon>
        <taxon>Tunturiibacter</taxon>
    </lineage>
</organism>
<dbReference type="PRINTS" id="PR00740">
    <property type="entry name" value="GLHYDRLASE27"/>
</dbReference>
<dbReference type="InterPro" id="IPR002241">
    <property type="entry name" value="Glyco_hydro_27"/>
</dbReference>
<comment type="catalytic activity">
    <reaction evidence="5">
        <text>Hydrolysis of terminal, non-reducing alpha-D-galactose residues in alpha-D-galactosides, including galactose oligosaccharides, galactomannans and galactolipids.</text>
        <dbReference type="EC" id="3.2.1.22"/>
    </reaction>
</comment>
<dbReference type="EC" id="3.2.1.22" evidence="5"/>
<evidence type="ECO:0000256" key="5">
    <source>
        <dbReference type="RuleBase" id="RU361168"/>
    </source>
</evidence>
<evidence type="ECO:0000313" key="8">
    <source>
        <dbReference type="EMBL" id="NYF90199.1"/>
    </source>
</evidence>
<dbReference type="Gene3D" id="2.60.40.1180">
    <property type="entry name" value="Golgi alpha-mannosidase II"/>
    <property type="match status" value="1"/>
</dbReference>
<dbReference type="CDD" id="cd14792">
    <property type="entry name" value="GH27"/>
    <property type="match status" value="1"/>
</dbReference>
<evidence type="ECO:0000256" key="2">
    <source>
        <dbReference type="ARBA" id="ARBA00022729"/>
    </source>
</evidence>
<name>A0A852VGN0_9BACT</name>
<accession>A0A852VGN0</accession>
<dbReference type="GO" id="GO:0004557">
    <property type="term" value="F:alpha-galactosidase activity"/>
    <property type="evidence" value="ECO:0007669"/>
    <property type="project" value="UniProtKB-EC"/>
</dbReference>
<evidence type="ECO:0000256" key="1">
    <source>
        <dbReference type="ARBA" id="ARBA00009743"/>
    </source>
</evidence>
<gene>
    <name evidence="8" type="ORF">HDF08_002266</name>
</gene>
<evidence type="ECO:0000313" key="9">
    <source>
        <dbReference type="Proteomes" id="UP000564385"/>
    </source>
</evidence>
<comment type="caution">
    <text evidence="8">The sequence shown here is derived from an EMBL/GenBank/DDBJ whole genome shotgun (WGS) entry which is preliminary data.</text>
</comment>
<keyword evidence="5" id="KW-1015">Disulfide bond</keyword>
<dbReference type="InterPro" id="IPR013780">
    <property type="entry name" value="Glyco_hydro_b"/>
</dbReference>
<protein>
    <recommendedName>
        <fullName evidence="5">Alpha-galactosidase</fullName>
        <ecNumber evidence="5">3.2.1.22</ecNumber>
    </recommendedName>
    <alternativeName>
        <fullName evidence="5">Melibiase</fullName>
    </alternativeName>
</protein>
<feature type="chain" id="PRO_5032679981" description="Alpha-galactosidase" evidence="6">
    <location>
        <begin position="26"/>
        <end position="464"/>
    </location>
</feature>
<keyword evidence="2 6" id="KW-0732">Signal</keyword>
<feature type="domain" description="Alpha galactosidase C-terminal" evidence="7">
    <location>
        <begin position="378"/>
        <end position="457"/>
    </location>
</feature>
<evidence type="ECO:0000256" key="3">
    <source>
        <dbReference type="ARBA" id="ARBA00022801"/>
    </source>
</evidence>
<dbReference type="Pfam" id="PF17801">
    <property type="entry name" value="Melibiase_C"/>
    <property type="match status" value="1"/>
</dbReference>
<dbReference type="AlphaFoldDB" id="A0A852VGN0"/>
<evidence type="ECO:0000259" key="7">
    <source>
        <dbReference type="Pfam" id="PF17801"/>
    </source>
</evidence>
<keyword evidence="4 5" id="KW-0326">Glycosidase</keyword>
<dbReference type="InterPro" id="IPR017853">
    <property type="entry name" value="GH"/>
</dbReference>
<dbReference type="Proteomes" id="UP000564385">
    <property type="component" value="Unassembled WGS sequence"/>
</dbReference>
<evidence type="ECO:0000256" key="6">
    <source>
        <dbReference type="SAM" id="SignalP"/>
    </source>
</evidence>
<dbReference type="InterPro" id="IPR013785">
    <property type="entry name" value="Aldolase_TIM"/>
</dbReference>
<dbReference type="EMBL" id="JACCCU010000001">
    <property type="protein sequence ID" value="NYF90199.1"/>
    <property type="molecule type" value="Genomic_DNA"/>
</dbReference>
<dbReference type="Pfam" id="PF16499">
    <property type="entry name" value="Melibiase_2"/>
    <property type="match status" value="2"/>
</dbReference>
<evidence type="ECO:0000256" key="4">
    <source>
        <dbReference type="ARBA" id="ARBA00023295"/>
    </source>
</evidence>
<keyword evidence="3 5" id="KW-0378">Hydrolase</keyword>
<dbReference type="PANTHER" id="PTHR11452">
    <property type="entry name" value="ALPHA-GALACTOSIDASE/ALPHA-N-ACETYLGALACTOSAMINIDASE"/>
    <property type="match status" value="1"/>
</dbReference>
<dbReference type="Gene3D" id="3.20.20.70">
    <property type="entry name" value="Aldolase class I"/>
    <property type="match status" value="1"/>
</dbReference>
<dbReference type="PANTHER" id="PTHR11452:SF42">
    <property type="entry name" value="ALPHA-GALACTOSIDASE"/>
    <property type="match status" value="1"/>
</dbReference>
<comment type="similarity">
    <text evidence="1 5">Belongs to the glycosyl hydrolase 27 family.</text>
</comment>
<dbReference type="InterPro" id="IPR041233">
    <property type="entry name" value="Melibiase_C"/>
</dbReference>
<dbReference type="SUPFAM" id="SSF51445">
    <property type="entry name" value="(Trans)glycosidases"/>
    <property type="match status" value="1"/>
</dbReference>
<sequence>MALSATASCLTSLCLAASFIHTLNAQDVSSTMLAPTPPMGWNSWDSFGPSVREDEVKANTDVMAARLAKYGWQYVTVDIEWYAPDAHANGYIPRGRVVLDQYGRFQPALNRFPTAADGAGFKPLAAYVHSKGLKFGIHIMRGISREAVEKNLPIEGSKYHAADIADKVNICHWPQMEDTYGVDMSKPGAQDYYDSIARLYAAWGVDLVKADDMSRPFHEPEIRALSSALRKTGRPIVLSLSPGPAPISNYLELKANAQMWRISDDFWDRWIDVKQQFERAHLWENDSHPGGWPDADMLPLGHIAIRGERGVDRNSLLTHDEQITLMTLWSIFRSPLIFGGDLSTSDAFTFSLLTNPEVLAVNQASTHGHQAYRNDDIIAWTADEETSGGKTLAKYVAVFNTGDTTKSVHLSWKSIGIGAPAAGVRDLWAQQEVKKESADAEALHTSLAPHASLFYKVVTLEQSH</sequence>
<dbReference type="GO" id="GO:0005975">
    <property type="term" value="P:carbohydrate metabolic process"/>
    <property type="evidence" value="ECO:0007669"/>
    <property type="project" value="InterPro"/>
</dbReference>
<reference evidence="8 9" key="1">
    <citation type="submission" date="2020-07" db="EMBL/GenBank/DDBJ databases">
        <title>Genomic Encyclopedia of Type Strains, Phase IV (KMG-V): Genome sequencing to study the core and pangenomes of soil and plant-associated prokaryotes.</title>
        <authorList>
            <person name="Whitman W."/>
        </authorList>
    </citation>
    <scope>NUCLEOTIDE SEQUENCE [LARGE SCALE GENOMIC DNA]</scope>
    <source>
        <strain evidence="8 9">M8UP22</strain>
    </source>
</reference>